<dbReference type="AlphaFoldDB" id="A0A316HW72"/>
<dbReference type="EMBL" id="QGHA01000002">
    <property type="protein sequence ID" value="PWK79232.1"/>
    <property type="molecule type" value="Genomic_DNA"/>
</dbReference>
<dbReference type="Proteomes" id="UP000245678">
    <property type="component" value="Unassembled WGS sequence"/>
</dbReference>
<protein>
    <submittedName>
        <fullName evidence="1">Uncharacterized protein</fullName>
    </submittedName>
</protein>
<evidence type="ECO:0000313" key="2">
    <source>
        <dbReference type="Proteomes" id="UP000245678"/>
    </source>
</evidence>
<sequence>MTIRLIMSDLKHPPARSKKKRLIILMIQPLLLKKGIGLLNIYKTVGNINNGSFKSVRASLVVLCSKMRRKNECW</sequence>
<proteinExistence type="predicted"/>
<accession>A0A316HW72</accession>
<organism evidence="1 2">
    <name type="scientific">Mucilaginibacter oryzae</name>
    <dbReference type="NCBI Taxonomy" id="468058"/>
    <lineage>
        <taxon>Bacteria</taxon>
        <taxon>Pseudomonadati</taxon>
        <taxon>Bacteroidota</taxon>
        <taxon>Sphingobacteriia</taxon>
        <taxon>Sphingobacteriales</taxon>
        <taxon>Sphingobacteriaceae</taxon>
        <taxon>Mucilaginibacter</taxon>
    </lineage>
</organism>
<evidence type="ECO:0000313" key="1">
    <source>
        <dbReference type="EMBL" id="PWK79232.1"/>
    </source>
</evidence>
<reference evidence="1 2" key="1">
    <citation type="submission" date="2018-05" db="EMBL/GenBank/DDBJ databases">
        <title>Genomic Encyclopedia of Archaeal and Bacterial Type Strains, Phase II (KMG-II): from individual species to whole genera.</title>
        <authorList>
            <person name="Goeker M."/>
        </authorList>
    </citation>
    <scope>NUCLEOTIDE SEQUENCE [LARGE SCALE GENOMIC DNA]</scope>
    <source>
        <strain evidence="1 2">DSM 19975</strain>
    </source>
</reference>
<comment type="caution">
    <text evidence="1">The sequence shown here is derived from an EMBL/GenBank/DDBJ whole genome shotgun (WGS) entry which is preliminary data.</text>
</comment>
<name>A0A316HW72_9SPHI</name>
<gene>
    <name evidence="1" type="ORF">LX99_01688</name>
</gene>
<keyword evidence="2" id="KW-1185">Reference proteome</keyword>